<dbReference type="EC" id="5.3.1.1" evidence="2"/>
<reference evidence="2" key="1">
    <citation type="submission" date="2020-02" db="EMBL/GenBank/DDBJ databases">
        <authorList>
            <person name="Meier V. D."/>
        </authorList>
    </citation>
    <scope>NUCLEOTIDE SEQUENCE</scope>
    <source>
        <strain evidence="2">AVDCRST_MAG48</strain>
    </source>
</reference>
<dbReference type="AlphaFoldDB" id="A0A6J4KPP2"/>
<dbReference type="EMBL" id="CADCTS010000291">
    <property type="protein sequence ID" value="CAA9310663.1"/>
    <property type="molecule type" value="Genomic_DNA"/>
</dbReference>
<dbReference type="InterPro" id="IPR050312">
    <property type="entry name" value="IolE/XylAMocC-like"/>
</dbReference>
<feature type="domain" description="Xylose isomerase-like TIM barrel" evidence="1">
    <location>
        <begin position="21"/>
        <end position="266"/>
    </location>
</feature>
<dbReference type="SUPFAM" id="SSF51658">
    <property type="entry name" value="Xylose isomerase-like"/>
    <property type="match status" value="1"/>
</dbReference>
<dbReference type="Pfam" id="PF01261">
    <property type="entry name" value="AP_endonuc_2"/>
    <property type="match status" value="1"/>
</dbReference>
<proteinExistence type="predicted"/>
<sequence length="300" mass="32639">MRLALDPQMFFATHSVWELPDVVASLGYAWMELSPKADFIPFFRHPRVDDAGVRRLKKVAADAGVGIASLLPVLRWSGPGEDERVAAVRAWKRTIQIAVDLGVDTINTEFNGRPEAAEHAEALFLRSFDELAPVLEREGLQLVLEPHPDDFVEDGLDAVGLVRGLDRDWVGFLYCTPHAFHQGHDPATVIAAAAEKVRYVHLADAFDHTASNGLRYITNPPGNPVRVHQHMELGRGEVDVDAVFAALAAVGFDGTVSSCVFGFEEDARGISERQRDTAVSLIDLHFGGDAGAALLPTTGT</sequence>
<dbReference type="Gene3D" id="3.20.20.150">
    <property type="entry name" value="Divalent-metal-dependent TIM barrel enzymes"/>
    <property type="match status" value="1"/>
</dbReference>
<name>A0A6J4KPP2_9ACTN</name>
<dbReference type="InterPro" id="IPR036237">
    <property type="entry name" value="Xyl_isomerase-like_sf"/>
</dbReference>
<evidence type="ECO:0000259" key="1">
    <source>
        <dbReference type="Pfam" id="PF01261"/>
    </source>
</evidence>
<dbReference type="PANTHER" id="PTHR12110">
    <property type="entry name" value="HYDROXYPYRUVATE ISOMERASE"/>
    <property type="match status" value="1"/>
</dbReference>
<dbReference type="GO" id="GO:0004807">
    <property type="term" value="F:triose-phosphate isomerase activity"/>
    <property type="evidence" value="ECO:0007669"/>
    <property type="project" value="UniProtKB-EC"/>
</dbReference>
<dbReference type="PANTHER" id="PTHR12110:SF21">
    <property type="entry name" value="XYLOSE ISOMERASE-LIKE TIM BARREL DOMAIN-CONTAINING PROTEIN"/>
    <property type="match status" value="1"/>
</dbReference>
<keyword evidence="2" id="KW-0413">Isomerase</keyword>
<organism evidence="2">
    <name type="scientific">uncultured Friedmanniella sp</name>
    <dbReference type="NCBI Taxonomy" id="335381"/>
    <lineage>
        <taxon>Bacteria</taxon>
        <taxon>Bacillati</taxon>
        <taxon>Actinomycetota</taxon>
        <taxon>Actinomycetes</taxon>
        <taxon>Propionibacteriales</taxon>
        <taxon>Nocardioidaceae</taxon>
        <taxon>Friedmanniella</taxon>
        <taxon>environmental samples</taxon>
    </lineage>
</organism>
<gene>
    <name evidence="2" type="ORF">AVDCRST_MAG48-2026</name>
</gene>
<evidence type="ECO:0000313" key="2">
    <source>
        <dbReference type="EMBL" id="CAA9310663.1"/>
    </source>
</evidence>
<protein>
    <submittedName>
        <fullName evidence="2">Glyceraldehyde-3-phosphate ketol-isomerase</fullName>
        <ecNumber evidence="2">5.3.1.1</ecNumber>
    </submittedName>
</protein>
<dbReference type="InterPro" id="IPR013022">
    <property type="entry name" value="Xyl_isomerase-like_TIM-brl"/>
</dbReference>
<accession>A0A6J4KPP2</accession>